<dbReference type="InterPro" id="IPR026082">
    <property type="entry name" value="ABCA"/>
</dbReference>
<evidence type="ECO:0000256" key="6">
    <source>
        <dbReference type="ARBA" id="ARBA00022741"/>
    </source>
</evidence>
<comment type="similarity">
    <text evidence="2">Belongs to the ABC transporter superfamily. ABCA family.</text>
</comment>
<feature type="domain" description="ABC transporter" evidence="11">
    <location>
        <begin position="666"/>
        <end position="896"/>
    </location>
</feature>
<dbReference type="InterPro" id="IPR003593">
    <property type="entry name" value="AAA+_ATPase"/>
</dbReference>
<dbReference type="CDD" id="cd03263">
    <property type="entry name" value="ABC_subfamily_A"/>
    <property type="match status" value="1"/>
</dbReference>
<keyword evidence="8 10" id="KW-1133">Transmembrane helix</keyword>
<dbReference type="GO" id="GO:0140359">
    <property type="term" value="F:ABC-type transporter activity"/>
    <property type="evidence" value="ECO:0007669"/>
    <property type="project" value="InterPro"/>
</dbReference>
<keyword evidence="3" id="KW-0813">Transport</keyword>
<dbReference type="Gene3D" id="3.40.50.300">
    <property type="entry name" value="P-loop containing nucleotide triphosphate hydrolases"/>
    <property type="match status" value="1"/>
</dbReference>
<dbReference type="Pfam" id="PF12698">
    <property type="entry name" value="ABC2_membrane_3"/>
    <property type="match status" value="1"/>
</dbReference>
<accession>A0A1R1PS43</accession>
<dbReference type="SUPFAM" id="SSF52540">
    <property type="entry name" value="P-loop containing nucleoside triphosphate hydrolases"/>
    <property type="match status" value="1"/>
</dbReference>
<dbReference type="InterPro" id="IPR003439">
    <property type="entry name" value="ABC_transporter-like_ATP-bd"/>
</dbReference>
<organism evidence="12 13">
    <name type="scientific">Zancudomyces culisetae</name>
    <name type="common">Gut fungus</name>
    <name type="synonym">Smittium culisetae</name>
    <dbReference type="NCBI Taxonomy" id="1213189"/>
    <lineage>
        <taxon>Eukaryota</taxon>
        <taxon>Fungi</taxon>
        <taxon>Fungi incertae sedis</taxon>
        <taxon>Zoopagomycota</taxon>
        <taxon>Kickxellomycotina</taxon>
        <taxon>Harpellomycetes</taxon>
        <taxon>Harpellales</taxon>
        <taxon>Legeriomycetaceae</taxon>
        <taxon>Zancudomyces</taxon>
    </lineage>
</organism>
<dbReference type="PANTHER" id="PTHR19229">
    <property type="entry name" value="ATP-BINDING CASSETTE TRANSPORTER SUBFAMILY A ABCA"/>
    <property type="match status" value="1"/>
</dbReference>
<keyword evidence="4 10" id="KW-0812">Transmembrane</keyword>
<dbReference type="PROSITE" id="PS00211">
    <property type="entry name" value="ABC_TRANSPORTER_1"/>
    <property type="match status" value="1"/>
</dbReference>
<keyword evidence="9 10" id="KW-0472">Membrane</keyword>
<evidence type="ECO:0000259" key="11">
    <source>
        <dbReference type="PROSITE" id="PS50893"/>
    </source>
</evidence>
<proteinExistence type="inferred from homology"/>
<dbReference type="GO" id="GO:0016887">
    <property type="term" value="F:ATP hydrolysis activity"/>
    <property type="evidence" value="ECO:0007669"/>
    <property type="project" value="InterPro"/>
</dbReference>
<dbReference type="Proteomes" id="UP000188320">
    <property type="component" value="Unassembled WGS sequence"/>
</dbReference>
<keyword evidence="7" id="KW-0067">ATP-binding</keyword>
<protein>
    <submittedName>
        <fullName evidence="12">ABC transporter A family member 8</fullName>
    </submittedName>
</protein>
<evidence type="ECO:0000256" key="2">
    <source>
        <dbReference type="ARBA" id="ARBA00008869"/>
    </source>
</evidence>
<reference evidence="13" key="1">
    <citation type="submission" date="2017-01" db="EMBL/GenBank/DDBJ databases">
        <authorList>
            <person name="Wang Y."/>
            <person name="White M."/>
            <person name="Kvist S."/>
            <person name="Moncalvo J.-M."/>
        </authorList>
    </citation>
    <scope>NUCLEOTIDE SEQUENCE [LARGE SCALE GENOMIC DNA]</scope>
    <source>
        <strain evidence="13">COL-18-3</strain>
    </source>
</reference>
<evidence type="ECO:0000256" key="8">
    <source>
        <dbReference type="ARBA" id="ARBA00022989"/>
    </source>
</evidence>
<dbReference type="InterPro" id="IPR027417">
    <property type="entry name" value="P-loop_NTPase"/>
</dbReference>
<keyword evidence="13" id="KW-1185">Reference proteome</keyword>
<feature type="transmembrane region" description="Helical" evidence="10">
    <location>
        <begin position="483"/>
        <end position="502"/>
    </location>
</feature>
<feature type="transmembrane region" description="Helical" evidence="10">
    <location>
        <begin position="514"/>
        <end position="534"/>
    </location>
</feature>
<keyword evidence="5" id="KW-0677">Repeat</keyword>
<evidence type="ECO:0000256" key="10">
    <source>
        <dbReference type="SAM" id="Phobius"/>
    </source>
</evidence>
<comment type="subcellular location">
    <subcellularLocation>
        <location evidence="1">Membrane</location>
        <topology evidence="1">Multi-pass membrane protein</topology>
    </subcellularLocation>
</comment>
<dbReference type="InterPro" id="IPR013525">
    <property type="entry name" value="ABC2_TM"/>
</dbReference>
<dbReference type="GO" id="GO:0016020">
    <property type="term" value="C:membrane"/>
    <property type="evidence" value="ECO:0007669"/>
    <property type="project" value="UniProtKB-SubCell"/>
</dbReference>
<keyword evidence="6" id="KW-0547">Nucleotide-binding</keyword>
<evidence type="ECO:0000313" key="13">
    <source>
        <dbReference type="Proteomes" id="UP000188320"/>
    </source>
</evidence>
<gene>
    <name evidence="12" type="ORF">AX774_g2704</name>
</gene>
<sequence length="981" mass="109520">MVTTAAVLGIILRNVISKGFVASSYLMCANIAYTDAYNMPSPPKSRNDIPAVSGDTFNPKYRNRKFNVTNSYILPVNVVDQTRTFRMFTLADRTPSCAWEFEHTYSFSSPYKNDPRVPLSVRLDTTGKPEPLGGWFGQGFLANNVVKYLLNQKLHWSLVRDSPNGQVGRLGKVEPIPLSVSSILDTNNSSISGIQQIISSDKVQNSLNSRNSTGILGGLDTNFWMGVGELNVAGISTYAPNKLVAAPWFDTMSFDNTTTLEIDARLKDIITNIKSQLSDIDPSEFYVLGLNPNNQNNRNQMLRYFSIVGRILELLPWGAIIFDEADNENMRWKYTLQTGTNSQISSVGLFPETIDRMIVQQTQLGNGLFRAASNDQGATISHGLLAMPQAFFQGYRVPISALIGALLNPLGISSLIAVFTLMLVKEKEARIVVLMQMNGLKLYTYYIANYVHFLILSVLCFFFFLVGGYAFKLELFTKTGSSVLVLLLFLWSNVQIALAFFFSSIFKGSRSAFVITYLVVIWSVGINNAISQIIPTGVPLAYLIWPPFAAFRVLDLLNGASISTIRPAYTLSDIVPGDEVFSCLMALLIGWFVYLLLALYLNQVLPSEYGIKKPWHFFISDFFRRKDLEVARLGALDKTELEYEDVYVKNERERVMNGEYTKDTPLVFKGLRKIYPTGKLAVKDVTLAVDKGQIFGLLGPNGAGKTTVISIVSGMYKLSSGTAKIAGFDINTETAQVYRHIGICPQHDILWDNLTVSEHLYFFARLKGISPQMEKNVVSKVIASVDLKEFAEVEAKHLSGGQKRRLSIAISFVGNPTVVFLDEPTTGLDPEVRRTVWKVIEDGKKDKTIVISTHSMEEAEVLCDKIGIMAKGTMRCLGSPVELRQLYGNGYLLSVYTKSQHIENCKEYIGRLLKNNGRIIDSFSNIITWEFSTQTGFLSTIFRELSVNKSAYFIEDWGISQTSLDEVFLRVIGEEDADAYE</sequence>
<feature type="transmembrane region" description="Helical" evidence="10">
    <location>
        <begin position="399"/>
        <end position="424"/>
    </location>
</feature>
<dbReference type="AlphaFoldDB" id="A0A1R1PS43"/>
<dbReference type="GO" id="GO:0005319">
    <property type="term" value="F:lipid transporter activity"/>
    <property type="evidence" value="ECO:0007669"/>
    <property type="project" value="TreeGrafter"/>
</dbReference>
<dbReference type="PROSITE" id="PS50893">
    <property type="entry name" value="ABC_TRANSPORTER_2"/>
    <property type="match status" value="1"/>
</dbReference>
<comment type="caution">
    <text evidence="12">The sequence shown here is derived from an EMBL/GenBank/DDBJ whole genome shotgun (WGS) entry which is preliminary data.</text>
</comment>
<dbReference type="PANTHER" id="PTHR19229:SF36">
    <property type="entry name" value="ATP-BINDING CASSETTE SUB-FAMILY A MEMBER 2"/>
    <property type="match status" value="1"/>
</dbReference>
<dbReference type="GO" id="GO:0005524">
    <property type="term" value="F:ATP binding"/>
    <property type="evidence" value="ECO:0007669"/>
    <property type="project" value="UniProtKB-KW"/>
</dbReference>
<dbReference type="OrthoDB" id="8061355at2759"/>
<dbReference type="SMART" id="SM00382">
    <property type="entry name" value="AAA"/>
    <property type="match status" value="1"/>
</dbReference>
<evidence type="ECO:0000256" key="3">
    <source>
        <dbReference type="ARBA" id="ARBA00022448"/>
    </source>
</evidence>
<evidence type="ECO:0000256" key="9">
    <source>
        <dbReference type="ARBA" id="ARBA00023136"/>
    </source>
</evidence>
<evidence type="ECO:0000313" key="12">
    <source>
        <dbReference type="EMBL" id="OMH83778.1"/>
    </source>
</evidence>
<dbReference type="InterPro" id="IPR017871">
    <property type="entry name" value="ABC_transporter-like_CS"/>
</dbReference>
<feature type="transmembrane region" description="Helical" evidence="10">
    <location>
        <begin position="445"/>
        <end position="471"/>
    </location>
</feature>
<evidence type="ECO:0000256" key="5">
    <source>
        <dbReference type="ARBA" id="ARBA00022737"/>
    </source>
</evidence>
<evidence type="ECO:0000256" key="4">
    <source>
        <dbReference type="ARBA" id="ARBA00022692"/>
    </source>
</evidence>
<dbReference type="Pfam" id="PF00005">
    <property type="entry name" value="ABC_tran"/>
    <property type="match status" value="1"/>
</dbReference>
<feature type="transmembrane region" description="Helical" evidence="10">
    <location>
        <begin position="540"/>
        <end position="559"/>
    </location>
</feature>
<evidence type="ECO:0000256" key="7">
    <source>
        <dbReference type="ARBA" id="ARBA00022840"/>
    </source>
</evidence>
<evidence type="ECO:0000256" key="1">
    <source>
        <dbReference type="ARBA" id="ARBA00004141"/>
    </source>
</evidence>
<feature type="transmembrane region" description="Helical" evidence="10">
    <location>
        <begin position="580"/>
        <end position="601"/>
    </location>
</feature>
<name>A0A1R1PS43_ZANCU</name>
<dbReference type="FunFam" id="3.40.50.300:FF:000665">
    <property type="entry name" value="ABC transporter A family member 2"/>
    <property type="match status" value="1"/>
</dbReference>
<dbReference type="EMBL" id="LSSK01000313">
    <property type="protein sequence ID" value="OMH83778.1"/>
    <property type="molecule type" value="Genomic_DNA"/>
</dbReference>